<keyword evidence="1" id="KW-1133">Transmembrane helix</keyword>
<keyword evidence="1" id="KW-0812">Transmembrane</keyword>
<dbReference type="EMBL" id="JAAIKB010000002">
    <property type="protein sequence ID" value="NGM19539.1"/>
    <property type="molecule type" value="Genomic_DNA"/>
</dbReference>
<dbReference type="RefSeq" id="WP_164693438.1">
    <property type="nucleotide sequence ID" value="NZ_JAAIKB010000002.1"/>
</dbReference>
<sequence length="264" mass="28840">MIARGLGSGRVWLAALMAMLATFLLLIPLAFVTQQIVPSVMPPAFEEAWTITADLLEVALVEGCKLAALWWLLRRDTGRWFALGIAYGTLLACWELQHLVGAAIRFPRFVTPSFGWGIAFAATILLHGTLGLLAQGLARVRAWWGWVGASVMGFLLLAWQSTLMRFVPVERLEGVDERHLTWLAFGVATWAVYRHGPRHLAVLCLGVALAAVMLFAVLHQVVPLDGVRRGDPVAVAVVMLGIGFLAAMVAQRSVLPWMRGAPRA</sequence>
<feature type="transmembrane region" description="Helical" evidence="1">
    <location>
        <begin position="12"/>
        <end position="31"/>
    </location>
</feature>
<protein>
    <submittedName>
        <fullName evidence="2">Uncharacterized protein</fullName>
    </submittedName>
</protein>
<evidence type="ECO:0000256" key="1">
    <source>
        <dbReference type="SAM" id="Phobius"/>
    </source>
</evidence>
<organism evidence="2 3">
    <name type="scientific">Falsiroseomonas algicola</name>
    <dbReference type="NCBI Taxonomy" id="2716930"/>
    <lineage>
        <taxon>Bacteria</taxon>
        <taxon>Pseudomonadati</taxon>
        <taxon>Pseudomonadota</taxon>
        <taxon>Alphaproteobacteria</taxon>
        <taxon>Acetobacterales</taxon>
        <taxon>Roseomonadaceae</taxon>
        <taxon>Falsiroseomonas</taxon>
    </lineage>
</organism>
<comment type="caution">
    <text evidence="2">The sequence shown here is derived from an EMBL/GenBank/DDBJ whole genome shotgun (WGS) entry which is preliminary data.</text>
</comment>
<feature type="transmembrane region" description="Helical" evidence="1">
    <location>
        <begin position="80"/>
        <end position="104"/>
    </location>
</feature>
<reference evidence="2 3" key="2">
    <citation type="submission" date="2020-03" db="EMBL/GenBank/DDBJ databases">
        <title>Roseomonas stagni sp. nov., isolated from pond water in Japan.</title>
        <authorList>
            <person name="Furuhata K."/>
            <person name="Miyamoto H."/>
            <person name="Goto K."/>
        </authorList>
    </citation>
    <scope>NUCLEOTIDE SEQUENCE [LARGE SCALE GENOMIC DNA]</scope>
    <source>
        <strain evidence="2 3">PeD5</strain>
    </source>
</reference>
<feature type="transmembrane region" description="Helical" evidence="1">
    <location>
        <begin position="51"/>
        <end position="73"/>
    </location>
</feature>
<dbReference type="AlphaFoldDB" id="A0A6M1LHS6"/>
<feature type="transmembrane region" description="Helical" evidence="1">
    <location>
        <begin position="141"/>
        <end position="159"/>
    </location>
</feature>
<reference evidence="2 3" key="1">
    <citation type="submission" date="2020-02" db="EMBL/GenBank/DDBJ databases">
        <authorList>
            <person name="Kim H.M."/>
            <person name="Jeon C.O."/>
        </authorList>
    </citation>
    <scope>NUCLEOTIDE SEQUENCE [LARGE SCALE GENOMIC DNA]</scope>
    <source>
        <strain evidence="2 3">PeD5</strain>
    </source>
</reference>
<keyword evidence="1" id="KW-0472">Membrane</keyword>
<feature type="transmembrane region" description="Helical" evidence="1">
    <location>
        <begin position="200"/>
        <end position="221"/>
    </location>
</feature>
<proteinExistence type="predicted"/>
<feature type="transmembrane region" description="Helical" evidence="1">
    <location>
        <begin position="233"/>
        <end position="250"/>
    </location>
</feature>
<dbReference type="Proteomes" id="UP000475385">
    <property type="component" value="Unassembled WGS sequence"/>
</dbReference>
<name>A0A6M1LHS6_9PROT</name>
<feature type="transmembrane region" description="Helical" evidence="1">
    <location>
        <begin position="116"/>
        <end position="134"/>
    </location>
</feature>
<keyword evidence="3" id="KW-1185">Reference proteome</keyword>
<evidence type="ECO:0000313" key="3">
    <source>
        <dbReference type="Proteomes" id="UP000475385"/>
    </source>
</evidence>
<feature type="transmembrane region" description="Helical" evidence="1">
    <location>
        <begin position="179"/>
        <end position="193"/>
    </location>
</feature>
<accession>A0A6M1LHS6</accession>
<gene>
    <name evidence="2" type="ORF">G3576_05905</name>
</gene>
<evidence type="ECO:0000313" key="2">
    <source>
        <dbReference type="EMBL" id="NGM19539.1"/>
    </source>
</evidence>